<reference evidence="5 6" key="2">
    <citation type="journal article" date="2012" name="Stand. Genomic Sci.">
        <title>Genome sequence of the moderately thermophilic, amino-acid-degrading and sulfur-reducing bacterium Thermovirga lienii type strain (Cas60314(T)).</title>
        <authorList>
            <person name="Goker M."/>
            <person name="Saunders E."/>
            <person name="Lapidus A."/>
            <person name="Nolan M."/>
            <person name="Lucas S."/>
            <person name="Hammon N."/>
            <person name="Deshpande S."/>
            <person name="Cheng J.F."/>
            <person name="Han C."/>
            <person name="Tapia R."/>
            <person name="Goodwin L.A."/>
            <person name="Pitluck S."/>
            <person name="Liolios K."/>
            <person name="Mavromatis K."/>
            <person name="Pagani I."/>
            <person name="Ivanova N."/>
            <person name="Mikhailova N."/>
            <person name="Pati A."/>
            <person name="Chen A."/>
            <person name="Palaniappan K."/>
            <person name="Land M."/>
            <person name="Chang Y.J."/>
            <person name="Jeffries C.D."/>
            <person name="Brambilla E.M."/>
            <person name="Rohde M."/>
            <person name="Spring S."/>
            <person name="Detter J.C."/>
            <person name="Woyke T."/>
            <person name="Bristow J."/>
            <person name="Eisen J.A."/>
            <person name="Markowitz V."/>
            <person name="Hugenholtz P."/>
            <person name="Kyrpides N.C."/>
            <person name="Klenk H.P."/>
        </authorList>
    </citation>
    <scope>NUCLEOTIDE SEQUENCE [LARGE SCALE GENOMIC DNA]</scope>
    <source>
        <strain evidence="6">ATCC BAA-1197 / DSM 17291 / Cas60314</strain>
    </source>
</reference>
<keyword evidence="2 3" id="KW-0663">Pyridoxal phosphate</keyword>
<dbReference type="KEGG" id="tli:Tlie_1164"/>
<sequence length="395" mass="43489">MKGFEKVYRGFSGSKKSERLGVSRPEVPPIYATSVFSFDRLEDMDRVFEGKSHGFIYSRIDNPTNKLLEDVLAELELSEQALVFSSGMAAISHSLMAALKPGDHVVVSDVIYGGSYALFKDILGSWDVEVDFVDIFDVEAVKRSIRQNTKVIYCETISNPMMEVADIPSLSSLAKENGILLFVDNTFASPVLCNPVMLGANVVIHSLTKYINGHSDVTGGMVAGEKTFMEKLLKIRTIIGGCMSPFDAWLTLRGIKTLHARMKVHSENAMALARLLENHPKVGKVYYPGLERQKTYGIARKVLEGGFGGMLSFELLADEAELNNFLENLELIELVPSLASVSTILSIPAKTSHRAVPEDVRLSKGISNSLIRLSVGIEPLEVIWKDISNSLDKLS</sequence>
<gene>
    <name evidence="5" type="ordered locus">Tlie_1164</name>
</gene>
<name>G7V5B2_THELD</name>
<dbReference type="InterPro" id="IPR000277">
    <property type="entry name" value="Cys/Met-Metab_PyrdxlP-dep_enz"/>
</dbReference>
<organism evidence="5 6">
    <name type="scientific">Thermovirga lienii (strain ATCC BAA-1197 / DSM 17291 / Cas60314)</name>
    <dbReference type="NCBI Taxonomy" id="580340"/>
    <lineage>
        <taxon>Bacteria</taxon>
        <taxon>Thermotogati</taxon>
        <taxon>Synergistota</taxon>
        <taxon>Synergistia</taxon>
        <taxon>Synergistales</taxon>
        <taxon>Thermovirgaceae</taxon>
        <taxon>Thermovirga</taxon>
    </lineage>
</organism>
<evidence type="ECO:0000256" key="4">
    <source>
        <dbReference type="RuleBase" id="RU362118"/>
    </source>
</evidence>
<dbReference type="Proteomes" id="UP000005868">
    <property type="component" value="Chromosome"/>
</dbReference>
<proteinExistence type="inferred from homology"/>
<dbReference type="Gene3D" id="3.40.640.10">
    <property type="entry name" value="Type I PLP-dependent aspartate aminotransferase-like (Major domain)"/>
    <property type="match status" value="1"/>
</dbReference>
<reference evidence="6" key="1">
    <citation type="submission" date="2011-10" db="EMBL/GenBank/DDBJ databases">
        <title>The complete genome of chromosome of Thermovirga lienii DSM 17291.</title>
        <authorList>
            <consortium name="US DOE Joint Genome Institute (JGI-PGF)"/>
            <person name="Lucas S."/>
            <person name="Copeland A."/>
            <person name="Lapidus A."/>
            <person name="Glavina del Rio T."/>
            <person name="Dalin E."/>
            <person name="Tice H."/>
            <person name="Bruce D."/>
            <person name="Goodwin L."/>
            <person name="Pitluck S."/>
            <person name="Peters L."/>
            <person name="Mikhailova N."/>
            <person name="Saunders E."/>
            <person name="Kyrpides N."/>
            <person name="Mavromatis K."/>
            <person name="Ivanova N."/>
            <person name="Last F.I."/>
            <person name="Brettin T."/>
            <person name="Detter J.C."/>
            <person name="Han C."/>
            <person name="Larimer F."/>
            <person name="Land M."/>
            <person name="Hauser L."/>
            <person name="Markowitz V."/>
            <person name="Cheng J.-F."/>
            <person name="Hugenholtz P."/>
            <person name="Woyke T."/>
            <person name="Wu D."/>
            <person name="Spring S."/>
            <person name="Schroeder M."/>
            <person name="Brambilla E.-M."/>
            <person name="Klenk H.-P."/>
            <person name="Eisen J.A."/>
        </authorList>
    </citation>
    <scope>NUCLEOTIDE SEQUENCE [LARGE SCALE GENOMIC DNA]</scope>
    <source>
        <strain evidence="6">ATCC BAA-1197 / DSM 17291 / Cas60314</strain>
    </source>
</reference>
<dbReference type="HOGENOM" id="CLU_018986_2_0_0"/>
<evidence type="ECO:0000313" key="5">
    <source>
        <dbReference type="EMBL" id="AER66895.1"/>
    </source>
</evidence>
<dbReference type="GO" id="GO:0030170">
    <property type="term" value="F:pyridoxal phosphate binding"/>
    <property type="evidence" value="ECO:0007669"/>
    <property type="project" value="InterPro"/>
</dbReference>
<dbReference type="InterPro" id="IPR015421">
    <property type="entry name" value="PyrdxlP-dep_Trfase_major"/>
</dbReference>
<dbReference type="STRING" id="580340.Tlie_1164"/>
<comment type="similarity">
    <text evidence="4">Belongs to the trans-sulfuration enzymes family.</text>
</comment>
<dbReference type="Gene3D" id="3.90.1150.10">
    <property type="entry name" value="Aspartate Aminotransferase, domain 1"/>
    <property type="match status" value="1"/>
</dbReference>
<dbReference type="GO" id="GO:0005737">
    <property type="term" value="C:cytoplasm"/>
    <property type="evidence" value="ECO:0007669"/>
    <property type="project" value="TreeGrafter"/>
</dbReference>
<evidence type="ECO:0000256" key="3">
    <source>
        <dbReference type="PIRSR" id="PIRSR001434-2"/>
    </source>
</evidence>
<dbReference type="FunFam" id="3.40.640.10:FF:000046">
    <property type="entry name" value="Cystathionine gamma-lyase"/>
    <property type="match status" value="1"/>
</dbReference>
<dbReference type="SUPFAM" id="SSF53383">
    <property type="entry name" value="PLP-dependent transferases"/>
    <property type="match status" value="1"/>
</dbReference>
<dbReference type="PANTHER" id="PTHR11808:SF80">
    <property type="entry name" value="CYSTATHIONINE GAMMA-LYASE"/>
    <property type="match status" value="1"/>
</dbReference>
<dbReference type="eggNOG" id="COG0626">
    <property type="taxonomic scope" value="Bacteria"/>
</dbReference>
<protein>
    <submittedName>
        <fullName evidence="5">Cys/Met metabolism pyridoxal-phosphate-dependent protein</fullName>
    </submittedName>
</protein>
<dbReference type="InterPro" id="IPR015424">
    <property type="entry name" value="PyrdxlP-dep_Trfase"/>
</dbReference>
<comment type="cofactor">
    <cofactor evidence="1 4">
        <name>pyridoxal 5'-phosphate</name>
        <dbReference type="ChEBI" id="CHEBI:597326"/>
    </cofactor>
</comment>
<dbReference type="CDD" id="cd00614">
    <property type="entry name" value="CGS_like"/>
    <property type="match status" value="1"/>
</dbReference>
<dbReference type="PANTHER" id="PTHR11808">
    <property type="entry name" value="TRANS-SULFURATION ENZYME FAMILY MEMBER"/>
    <property type="match status" value="1"/>
</dbReference>
<dbReference type="EMBL" id="CP003096">
    <property type="protein sequence ID" value="AER66895.1"/>
    <property type="molecule type" value="Genomic_DNA"/>
</dbReference>
<evidence type="ECO:0000256" key="2">
    <source>
        <dbReference type="ARBA" id="ARBA00022898"/>
    </source>
</evidence>
<keyword evidence="6" id="KW-1185">Reference proteome</keyword>
<feature type="modified residue" description="N6-(pyridoxal phosphate)lysine" evidence="3">
    <location>
        <position position="209"/>
    </location>
</feature>
<dbReference type="GO" id="GO:0016846">
    <property type="term" value="F:carbon-sulfur lyase activity"/>
    <property type="evidence" value="ECO:0007669"/>
    <property type="project" value="TreeGrafter"/>
</dbReference>
<dbReference type="InterPro" id="IPR015422">
    <property type="entry name" value="PyrdxlP-dep_Trfase_small"/>
</dbReference>
<evidence type="ECO:0000313" key="6">
    <source>
        <dbReference type="Proteomes" id="UP000005868"/>
    </source>
</evidence>
<dbReference type="PIRSF" id="PIRSF001434">
    <property type="entry name" value="CGS"/>
    <property type="match status" value="1"/>
</dbReference>
<accession>G7V5B2</accession>
<dbReference type="Pfam" id="PF01053">
    <property type="entry name" value="Cys_Met_Meta_PP"/>
    <property type="match status" value="1"/>
</dbReference>
<dbReference type="GO" id="GO:0019346">
    <property type="term" value="P:transsulfuration"/>
    <property type="evidence" value="ECO:0007669"/>
    <property type="project" value="InterPro"/>
</dbReference>
<dbReference type="AlphaFoldDB" id="G7V5B2"/>
<evidence type="ECO:0000256" key="1">
    <source>
        <dbReference type="ARBA" id="ARBA00001933"/>
    </source>
</evidence>